<feature type="region of interest" description="Disordered" evidence="1">
    <location>
        <begin position="1"/>
        <end position="26"/>
    </location>
</feature>
<evidence type="ECO:0000259" key="2">
    <source>
        <dbReference type="Pfam" id="PF07589"/>
    </source>
</evidence>
<evidence type="ECO:0000313" key="4">
    <source>
        <dbReference type="Proteomes" id="UP001162030"/>
    </source>
</evidence>
<dbReference type="InterPro" id="IPR013424">
    <property type="entry name" value="Ice-binding_C"/>
</dbReference>
<dbReference type="EMBL" id="OX458333">
    <property type="protein sequence ID" value="CAI8736841.1"/>
    <property type="molecule type" value="Genomic_DNA"/>
</dbReference>
<evidence type="ECO:0000313" key="3">
    <source>
        <dbReference type="EMBL" id="CAI8736841.1"/>
    </source>
</evidence>
<accession>A0ABN8WX29</accession>
<keyword evidence="4" id="KW-1185">Reference proteome</keyword>
<organism evidence="3 4">
    <name type="scientific">Methylocaldum szegediense</name>
    <dbReference type="NCBI Taxonomy" id="73780"/>
    <lineage>
        <taxon>Bacteria</taxon>
        <taxon>Pseudomonadati</taxon>
        <taxon>Pseudomonadota</taxon>
        <taxon>Gammaproteobacteria</taxon>
        <taxon>Methylococcales</taxon>
        <taxon>Methylococcaceae</taxon>
        <taxon>Methylocaldum</taxon>
    </lineage>
</organism>
<dbReference type="Pfam" id="PF07589">
    <property type="entry name" value="PEP-CTERM"/>
    <property type="match status" value="1"/>
</dbReference>
<protein>
    <recommendedName>
        <fullName evidence="2">Ice-binding protein C-terminal domain-containing protein</fullName>
    </recommendedName>
</protein>
<dbReference type="Proteomes" id="UP001162030">
    <property type="component" value="Chromosome"/>
</dbReference>
<sequence>MQARTVPDGGWGTWGFPPDTESSTPRTLVTWSMPNPTTRTFTFSQPLSIFGLEAEPVVFNTVNITLEFYNGDDLVGSITHDLRGLAGARLFAALATDGDVFTKAVLTTTDPTGFGTAQYRYALAQAQTVPEPSTLALIAMGPLGFGYQQLRRRVKVL</sequence>
<gene>
    <name evidence="3" type="ORF">MSZNOR_0388</name>
</gene>
<evidence type="ECO:0000256" key="1">
    <source>
        <dbReference type="SAM" id="MobiDB-lite"/>
    </source>
</evidence>
<reference evidence="3 4" key="1">
    <citation type="submission" date="2023-03" db="EMBL/GenBank/DDBJ databases">
        <authorList>
            <person name="Pearce D."/>
        </authorList>
    </citation>
    <scope>NUCLEOTIDE SEQUENCE [LARGE SCALE GENOMIC DNA]</scope>
    <source>
        <strain evidence="3">Msz</strain>
    </source>
</reference>
<feature type="domain" description="Ice-binding protein C-terminal" evidence="2">
    <location>
        <begin position="128"/>
        <end position="148"/>
    </location>
</feature>
<name>A0ABN8WX29_9GAMM</name>
<proteinExistence type="predicted"/>